<dbReference type="Pfam" id="PF00097">
    <property type="entry name" value="zf-C3HC4"/>
    <property type="match status" value="1"/>
</dbReference>
<dbReference type="UniPathway" id="UPA00143"/>
<dbReference type="GO" id="GO:0016567">
    <property type="term" value="P:protein ubiquitination"/>
    <property type="evidence" value="ECO:0007669"/>
    <property type="project" value="UniProtKB-UniPathway"/>
</dbReference>
<dbReference type="GO" id="GO:0140082">
    <property type="term" value="F:SUMO-ubiquitin ligase activity"/>
    <property type="evidence" value="ECO:0007669"/>
    <property type="project" value="TreeGrafter"/>
</dbReference>
<dbReference type="GO" id="GO:0008270">
    <property type="term" value="F:zinc ion binding"/>
    <property type="evidence" value="ECO:0007669"/>
    <property type="project" value="UniProtKB-KW"/>
</dbReference>
<evidence type="ECO:0000313" key="8">
    <source>
        <dbReference type="Proteomes" id="UP000053263"/>
    </source>
</evidence>
<feature type="compositionally biased region" description="Pro residues" evidence="5">
    <location>
        <begin position="211"/>
        <end position="241"/>
    </location>
</feature>
<dbReference type="InterPro" id="IPR018957">
    <property type="entry name" value="Znf_C3HC4_RING-type"/>
</dbReference>
<dbReference type="PROSITE" id="PS50089">
    <property type="entry name" value="ZF_RING_2"/>
    <property type="match status" value="1"/>
</dbReference>
<evidence type="ECO:0000256" key="2">
    <source>
        <dbReference type="ARBA" id="ARBA00022771"/>
    </source>
</evidence>
<name>A0A0C9SR51_PLICR</name>
<feature type="compositionally biased region" description="Low complexity" evidence="5">
    <location>
        <begin position="178"/>
        <end position="205"/>
    </location>
</feature>
<evidence type="ECO:0000256" key="3">
    <source>
        <dbReference type="ARBA" id="ARBA00022833"/>
    </source>
</evidence>
<organism evidence="7 8">
    <name type="scientific">Plicaturopsis crispa FD-325 SS-3</name>
    <dbReference type="NCBI Taxonomy" id="944288"/>
    <lineage>
        <taxon>Eukaryota</taxon>
        <taxon>Fungi</taxon>
        <taxon>Dikarya</taxon>
        <taxon>Basidiomycota</taxon>
        <taxon>Agaricomycotina</taxon>
        <taxon>Agaricomycetes</taxon>
        <taxon>Agaricomycetidae</taxon>
        <taxon>Amylocorticiales</taxon>
        <taxon>Amylocorticiaceae</taxon>
        <taxon>Plicatura</taxon>
        <taxon>Plicaturopsis crispa</taxon>
    </lineage>
</organism>
<dbReference type="Proteomes" id="UP000053263">
    <property type="component" value="Unassembled WGS sequence"/>
</dbReference>
<gene>
    <name evidence="7" type="ORF">PLICRDRAFT_361966</name>
</gene>
<reference evidence="7 8" key="1">
    <citation type="submission" date="2014-06" db="EMBL/GenBank/DDBJ databases">
        <title>Evolutionary Origins and Diversification of the Mycorrhizal Mutualists.</title>
        <authorList>
            <consortium name="DOE Joint Genome Institute"/>
            <consortium name="Mycorrhizal Genomics Consortium"/>
            <person name="Kohler A."/>
            <person name="Kuo A."/>
            <person name="Nagy L.G."/>
            <person name="Floudas D."/>
            <person name="Copeland A."/>
            <person name="Barry K.W."/>
            <person name="Cichocki N."/>
            <person name="Veneault-Fourrey C."/>
            <person name="LaButti K."/>
            <person name="Lindquist E.A."/>
            <person name="Lipzen A."/>
            <person name="Lundell T."/>
            <person name="Morin E."/>
            <person name="Murat C."/>
            <person name="Riley R."/>
            <person name="Ohm R."/>
            <person name="Sun H."/>
            <person name="Tunlid A."/>
            <person name="Henrissat B."/>
            <person name="Grigoriev I.V."/>
            <person name="Hibbett D.S."/>
            <person name="Martin F."/>
        </authorList>
    </citation>
    <scope>NUCLEOTIDE SEQUENCE [LARGE SCALE GENOMIC DNA]</scope>
    <source>
        <strain evidence="7 8">FD-325 SS-3</strain>
    </source>
</reference>
<dbReference type="SUPFAM" id="SSF57850">
    <property type="entry name" value="RING/U-box"/>
    <property type="match status" value="1"/>
</dbReference>
<protein>
    <recommendedName>
        <fullName evidence="6">RING-type domain-containing protein</fullName>
    </recommendedName>
</protein>
<sequence>MDDDRRTPENQTATPVDLTKSPTLPLPAPSTSRPALPRVARASSSRSSRSSRSSTETLDKGKGKRAAPLNDDAHTSTSRGKRRKVEQVERPESDGAPTDEQLPVLNEPAAGPSSSATTVQSTVLSVDDAQDLSLVNDAAQASTSYSMQIDVDESAAPFSYDPYPYSAQSSAGPSFVEGSSSTSGAGPSSLALQSYPMPSPSTYTPFGAETSPPPTAGPSQPPYRQPDPPYRQPSSPPPPVSEPLSAYTCPICFGTPTNATLTPCGHIACGACLYVAVQTGMARGGEFVMGGAGGARCPVCRAPIPGWDGRGGGVIGLKTRMVITL</sequence>
<feature type="compositionally biased region" description="Low complexity" evidence="5">
    <location>
        <begin position="29"/>
        <end position="54"/>
    </location>
</feature>
<feature type="region of interest" description="Disordered" evidence="5">
    <location>
        <begin position="1"/>
        <end position="122"/>
    </location>
</feature>
<proteinExistence type="predicted"/>
<dbReference type="EMBL" id="KN832571">
    <property type="protein sequence ID" value="KII84357.1"/>
    <property type="molecule type" value="Genomic_DNA"/>
</dbReference>
<keyword evidence="2 4" id="KW-0863">Zinc-finger</keyword>
<feature type="compositionally biased region" description="Polar residues" evidence="5">
    <location>
        <begin position="112"/>
        <end position="122"/>
    </location>
</feature>
<evidence type="ECO:0000259" key="6">
    <source>
        <dbReference type="PROSITE" id="PS50089"/>
    </source>
</evidence>
<feature type="region of interest" description="Disordered" evidence="5">
    <location>
        <begin position="156"/>
        <end position="241"/>
    </location>
</feature>
<dbReference type="InterPro" id="IPR001841">
    <property type="entry name" value="Znf_RING"/>
</dbReference>
<evidence type="ECO:0000256" key="1">
    <source>
        <dbReference type="ARBA" id="ARBA00022723"/>
    </source>
</evidence>
<dbReference type="GO" id="GO:0061630">
    <property type="term" value="F:ubiquitin protein ligase activity"/>
    <property type="evidence" value="ECO:0007669"/>
    <property type="project" value="InterPro"/>
</dbReference>
<keyword evidence="8" id="KW-1185">Reference proteome</keyword>
<dbReference type="GO" id="GO:0033768">
    <property type="term" value="C:SUMO-targeted ubiquitin ligase complex"/>
    <property type="evidence" value="ECO:0007669"/>
    <property type="project" value="TreeGrafter"/>
</dbReference>
<dbReference type="PANTHER" id="PTHR47094:SF1">
    <property type="entry name" value="RING-TYPE E3 UBIQUITIN TRANSFERASE"/>
    <property type="match status" value="1"/>
</dbReference>
<keyword evidence="1" id="KW-0479">Metal-binding</keyword>
<evidence type="ECO:0000313" key="7">
    <source>
        <dbReference type="EMBL" id="KII84357.1"/>
    </source>
</evidence>
<dbReference type="GO" id="GO:0032183">
    <property type="term" value="F:SUMO binding"/>
    <property type="evidence" value="ECO:0007669"/>
    <property type="project" value="TreeGrafter"/>
</dbReference>
<dbReference type="PANTHER" id="PTHR47094">
    <property type="entry name" value="ELFLESS, ISOFORM B"/>
    <property type="match status" value="1"/>
</dbReference>
<evidence type="ECO:0000256" key="4">
    <source>
        <dbReference type="PROSITE-ProRule" id="PRU00175"/>
    </source>
</evidence>
<dbReference type="Gene3D" id="3.30.40.10">
    <property type="entry name" value="Zinc/RING finger domain, C3HC4 (zinc finger)"/>
    <property type="match status" value="1"/>
</dbReference>
<accession>A0A0C9SR51</accession>
<dbReference type="AlphaFoldDB" id="A0A0C9SR51"/>
<dbReference type="InterPro" id="IPR013083">
    <property type="entry name" value="Znf_RING/FYVE/PHD"/>
</dbReference>
<feature type="domain" description="RING-type" evidence="6">
    <location>
        <begin position="249"/>
        <end position="301"/>
    </location>
</feature>
<dbReference type="OrthoDB" id="6270329at2759"/>
<dbReference type="SMART" id="SM00184">
    <property type="entry name" value="RING"/>
    <property type="match status" value="1"/>
</dbReference>
<dbReference type="GO" id="GO:0006511">
    <property type="term" value="P:ubiquitin-dependent protein catabolic process"/>
    <property type="evidence" value="ECO:0007669"/>
    <property type="project" value="TreeGrafter"/>
</dbReference>
<evidence type="ECO:0000256" key="5">
    <source>
        <dbReference type="SAM" id="MobiDB-lite"/>
    </source>
</evidence>
<keyword evidence="3" id="KW-0862">Zinc</keyword>
<dbReference type="HOGENOM" id="CLU_748342_0_0_1"/>
<dbReference type="InterPro" id="IPR049627">
    <property type="entry name" value="SLX8"/>
</dbReference>